<name>A0A2H0NJ57_9BACT</name>
<dbReference type="NCBIfam" id="TIGR01826">
    <property type="entry name" value="CofD_related"/>
    <property type="match status" value="1"/>
</dbReference>
<dbReference type="GO" id="GO:0043743">
    <property type="term" value="F:LPPG:FO 2-phospho-L-lactate transferase activity"/>
    <property type="evidence" value="ECO:0007669"/>
    <property type="project" value="InterPro"/>
</dbReference>
<dbReference type="InterPro" id="IPR002882">
    <property type="entry name" value="CofD"/>
</dbReference>
<dbReference type="InterPro" id="IPR038136">
    <property type="entry name" value="CofD-like_dom_sf"/>
</dbReference>
<evidence type="ECO:0000256" key="2">
    <source>
        <dbReference type="HAMAP-Rule" id="MF_00973"/>
    </source>
</evidence>
<sequence length="371" mass="41403">MADGNYYIHHYGNNFKICGMGVKIDISMIKDKSFVVIGGGTGTFCVLSGLKKYTDKITAIVTMADSGGSAKKEKDEWGLLPSSDIRKSLIALADISSQDSLMLRKLFSYRYNQGRGIKGMSFGNLFLVALTKILGSQKDAIEKASQFLRIKGRVLPVSFENVDLVAEYEDGSVITGEHFIDEPIHNGKLRVSKLYTDPSACITKEAQEEIENCDAIIIGPGGFYTTILANLVIKGVVRSITKSKAKKIFIMNLMTEYGQTYGFTASTFISELNKYLPVDLLDYVLINSSPVPEKILKQYIKYHAQPIVNDLIDKYPFKVLEKDLISKKVIKREKGDSLKRSLIRHDSEKVVSACIKHLYPSYSGLHPERLQ</sequence>
<dbReference type="Gene3D" id="3.40.50.10680">
    <property type="entry name" value="CofD-like domains"/>
    <property type="match status" value="1"/>
</dbReference>
<dbReference type="GO" id="GO:0008360">
    <property type="term" value="P:regulation of cell shape"/>
    <property type="evidence" value="ECO:0007669"/>
    <property type="project" value="UniProtKB-UniRule"/>
</dbReference>
<dbReference type="Proteomes" id="UP000230707">
    <property type="component" value="Unassembled WGS sequence"/>
</dbReference>
<comment type="subcellular location">
    <subcellularLocation>
        <location evidence="2">Cytoplasm</location>
    </subcellularLocation>
</comment>
<evidence type="ECO:0000313" key="4">
    <source>
        <dbReference type="Proteomes" id="UP000230707"/>
    </source>
</evidence>
<evidence type="ECO:0000313" key="3">
    <source>
        <dbReference type="EMBL" id="PIR08911.1"/>
    </source>
</evidence>
<dbReference type="Pfam" id="PF01933">
    <property type="entry name" value="CofD"/>
    <property type="match status" value="1"/>
</dbReference>
<dbReference type="SUPFAM" id="SSF142338">
    <property type="entry name" value="CofD-like"/>
    <property type="match status" value="1"/>
</dbReference>
<organism evidence="3 4">
    <name type="scientific">Candidatus Gottesmanbacteria bacterium CG11_big_fil_rev_8_21_14_0_20_37_11</name>
    <dbReference type="NCBI Taxonomy" id="1974575"/>
    <lineage>
        <taxon>Bacteria</taxon>
        <taxon>Candidatus Gottesmaniibacteriota</taxon>
    </lineage>
</organism>
<dbReference type="CDD" id="cd07187">
    <property type="entry name" value="YvcK_like"/>
    <property type="match status" value="1"/>
</dbReference>
<dbReference type="PANTHER" id="PTHR30135:SF3">
    <property type="entry name" value="GLUCONEOGENESIS FACTOR-RELATED"/>
    <property type="match status" value="1"/>
</dbReference>
<proteinExistence type="inferred from homology"/>
<evidence type="ECO:0000256" key="1">
    <source>
        <dbReference type="ARBA" id="ARBA00022490"/>
    </source>
</evidence>
<dbReference type="AlphaFoldDB" id="A0A2H0NJ57"/>
<comment type="caution">
    <text evidence="3">The sequence shown here is derived from an EMBL/GenBank/DDBJ whole genome shotgun (WGS) entry which is preliminary data.</text>
</comment>
<dbReference type="PANTHER" id="PTHR30135">
    <property type="entry name" value="UNCHARACTERIZED PROTEIN YVCK-RELATED"/>
    <property type="match status" value="1"/>
</dbReference>
<comment type="function">
    <text evidence="2">Required for morphogenesis under gluconeogenic growth conditions.</text>
</comment>
<protein>
    <recommendedName>
        <fullName evidence="2">Putative gluconeogenesis factor</fullName>
    </recommendedName>
</protein>
<reference evidence="3 4" key="1">
    <citation type="submission" date="2017-09" db="EMBL/GenBank/DDBJ databases">
        <title>Depth-based differentiation of microbial function through sediment-hosted aquifers and enrichment of novel symbionts in the deep terrestrial subsurface.</title>
        <authorList>
            <person name="Probst A.J."/>
            <person name="Ladd B."/>
            <person name="Jarett J.K."/>
            <person name="Geller-Mcgrath D.E."/>
            <person name="Sieber C.M."/>
            <person name="Emerson J.B."/>
            <person name="Anantharaman K."/>
            <person name="Thomas B.C."/>
            <person name="Malmstrom R."/>
            <person name="Stieglmeier M."/>
            <person name="Klingl A."/>
            <person name="Woyke T."/>
            <person name="Ryan C.M."/>
            <person name="Banfield J.F."/>
        </authorList>
    </citation>
    <scope>NUCLEOTIDE SEQUENCE [LARGE SCALE GENOMIC DNA]</scope>
    <source>
        <strain evidence="3">CG11_big_fil_rev_8_21_14_0_20_37_11</strain>
    </source>
</reference>
<comment type="similarity">
    <text evidence="2">Belongs to the gluconeogenesis factor family.</text>
</comment>
<dbReference type="HAMAP" id="MF_00973">
    <property type="entry name" value="Gluconeogen_factor"/>
    <property type="match status" value="1"/>
</dbReference>
<keyword evidence="1 2" id="KW-0963">Cytoplasm</keyword>
<gene>
    <name evidence="3" type="ORF">COV53_00525</name>
</gene>
<accession>A0A2H0NJ57</accession>
<dbReference type="EMBL" id="PCWS01000013">
    <property type="protein sequence ID" value="PIR08911.1"/>
    <property type="molecule type" value="Genomic_DNA"/>
</dbReference>
<dbReference type="GO" id="GO:0005737">
    <property type="term" value="C:cytoplasm"/>
    <property type="evidence" value="ECO:0007669"/>
    <property type="project" value="UniProtKB-SubCell"/>
</dbReference>
<dbReference type="InterPro" id="IPR010119">
    <property type="entry name" value="Gluconeogen_factor"/>
</dbReference>